<accession>F0SA14</accession>
<dbReference type="HOGENOM" id="CLU_089286_1_1_10"/>
<sequence length="202" mass="23598">MKIKGFLLVAIFCVLSFYVKGQGPNFVLGKNDTLKVAVTNIDGEWMPWVVLNQVSVIDKRAFKSQEDYNNYRRLRYNVLKVLPYARYAGDRYRKLERDLATEPNKKRQKVLIKDCEKEIKDLFNKEIKDLTISQGEILIKLIDRETGNSSYSLLKDTKGGVTAFFMQSLARVFGHDLKTKYDVENDREIENIIRTSGYYNYR</sequence>
<reference evidence="2" key="2">
    <citation type="submission" date="2011-02" db="EMBL/GenBank/DDBJ databases">
        <title>The complete genome of Pedobacter saltans DSM 12145.</title>
        <authorList>
            <consortium name="US DOE Joint Genome Institute (JGI-PGF)"/>
            <person name="Lucas S."/>
            <person name="Copeland A."/>
            <person name="Lapidus A."/>
            <person name="Bruce D."/>
            <person name="Goodwin L."/>
            <person name="Pitluck S."/>
            <person name="Kyrpides N."/>
            <person name="Mavromatis K."/>
            <person name="Pagani I."/>
            <person name="Ivanova N."/>
            <person name="Ovchinnikova G."/>
            <person name="Lu M."/>
            <person name="Detter J.C."/>
            <person name="Han C."/>
            <person name="Land M."/>
            <person name="Hauser L."/>
            <person name="Markowitz V."/>
            <person name="Cheng J.-F."/>
            <person name="Hugenholtz P."/>
            <person name="Woyke T."/>
            <person name="Wu D."/>
            <person name="Tindall B."/>
            <person name="Pomrenke H.G."/>
            <person name="Brambilla E."/>
            <person name="Klenk H.-P."/>
            <person name="Eisen J.A."/>
        </authorList>
    </citation>
    <scope>NUCLEOTIDE SEQUENCE [LARGE SCALE GENOMIC DNA]</scope>
    <source>
        <strain evidence="2">ATCC 51119 / DSM 12145 / JCM 21818 / LMG 10337 / NBRC 100064 / NCIMB 13643</strain>
    </source>
</reference>
<evidence type="ECO:0008006" key="3">
    <source>
        <dbReference type="Google" id="ProtNLM"/>
    </source>
</evidence>
<keyword evidence="2" id="KW-1185">Reference proteome</keyword>
<evidence type="ECO:0000313" key="1">
    <source>
        <dbReference type="EMBL" id="ADY52572.1"/>
    </source>
</evidence>
<dbReference type="Proteomes" id="UP000000310">
    <property type="component" value="Chromosome"/>
</dbReference>
<gene>
    <name evidence="1" type="ordered locus">Pedsa_2020</name>
</gene>
<organism evidence="1 2">
    <name type="scientific">Pseudopedobacter saltans (strain ATCC 51119 / DSM 12145 / JCM 21818 / CCUG 39354 / LMG 10337 / NBRC 100064 / NCIMB 13643)</name>
    <name type="common">Pedobacter saltans</name>
    <dbReference type="NCBI Taxonomy" id="762903"/>
    <lineage>
        <taxon>Bacteria</taxon>
        <taxon>Pseudomonadati</taxon>
        <taxon>Bacteroidota</taxon>
        <taxon>Sphingobacteriia</taxon>
        <taxon>Sphingobacteriales</taxon>
        <taxon>Sphingobacteriaceae</taxon>
        <taxon>Pseudopedobacter</taxon>
    </lineage>
</organism>
<dbReference type="eggNOG" id="ENOG502Z7JA">
    <property type="taxonomic scope" value="Bacteria"/>
</dbReference>
<dbReference type="AlphaFoldDB" id="F0SA14"/>
<dbReference type="RefSeq" id="WP_013633059.1">
    <property type="nucleotide sequence ID" value="NC_015177.1"/>
</dbReference>
<protein>
    <recommendedName>
        <fullName evidence="3">DUF4294 domain-containing protein</fullName>
    </recommendedName>
</protein>
<reference evidence="1 2" key="1">
    <citation type="journal article" date="2011" name="Stand. Genomic Sci.">
        <title>Complete genome sequence of the gliding, heparinolytic Pedobacter saltans type strain (113).</title>
        <authorList>
            <person name="Liolios K."/>
            <person name="Sikorski J."/>
            <person name="Lu M."/>
            <person name="Nolan M."/>
            <person name="Lapidus A."/>
            <person name="Lucas S."/>
            <person name="Hammon N."/>
            <person name="Deshpande S."/>
            <person name="Cheng J.F."/>
            <person name="Tapia R."/>
            <person name="Han C."/>
            <person name="Goodwin L."/>
            <person name="Pitluck S."/>
            <person name="Huntemann M."/>
            <person name="Ivanova N."/>
            <person name="Pagani I."/>
            <person name="Mavromatis K."/>
            <person name="Ovchinikova G."/>
            <person name="Pati A."/>
            <person name="Chen A."/>
            <person name="Palaniappan K."/>
            <person name="Land M."/>
            <person name="Hauser L."/>
            <person name="Brambilla E.M."/>
            <person name="Kotsyurbenko O."/>
            <person name="Rohde M."/>
            <person name="Tindall B.J."/>
            <person name="Abt B."/>
            <person name="Goker M."/>
            <person name="Detter J.C."/>
            <person name="Woyke T."/>
            <person name="Bristow J."/>
            <person name="Eisen J.A."/>
            <person name="Markowitz V."/>
            <person name="Hugenholtz P."/>
            <person name="Klenk H.P."/>
            <person name="Kyrpides N.C."/>
        </authorList>
    </citation>
    <scope>NUCLEOTIDE SEQUENCE [LARGE SCALE GENOMIC DNA]</scope>
    <source>
        <strain evidence="2">ATCC 51119 / DSM 12145 / JCM 21818 / LMG 10337 / NBRC 100064 / NCIMB 13643</strain>
    </source>
</reference>
<dbReference type="OrthoDB" id="1491885at2"/>
<proteinExistence type="predicted"/>
<name>F0SA14_PSESL</name>
<dbReference type="STRING" id="762903.Pedsa_2020"/>
<dbReference type="KEGG" id="psn:Pedsa_2020"/>
<dbReference type="EMBL" id="CP002545">
    <property type="protein sequence ID" value="ADY52572.1"/>
    <property type="molecule type" value="Genomic_DNA"/>
</dbReference>
<evidence type="ECO:0000313" key="2">
    <source>
        <dbReference type="Proteomes" id="UP000000310"/>
    </source>
</evidence>
<dbReference type="Pfam" id="PF14127">
    <property type="entry name" value="DUF4294"/>
    <property type="match status" value="1"/>
</dbReference>
<dbReference type="InterPro" id="IPR025636">
    <property type="entry name" value="DUF4294"/>
</dbReference>